<name>A0A159Z9K1_9RHOB</name>
<dbReference type="OrthoDB" id="20837at2"/>
<dbReference type="PANTHER" id="PTHR42923">
    <property type="entry name" value="PROTOPORPHYRINOGEN OXIDASE"/>
    <property type="match status" value="1"/>
</dbReference>
<organism evidence="2 3">
    <name type="scientific">Frigidibacter mobilis</name>
    <dbReference type="NCBI Taxonomy" id="1335048"/>
    <lineage>
        <taxon>Bacteria</taxon>
        <taxon>Pseudomonadati</taxon>
        <taxon>Pseudomonadota</taxon>
        <taxon>Alphaproteobacteria</taxon>
        <taxon>Rhodobacterales</taxon>
        <taxon>Paracoccaceae</taxon>
        <taxon>Frigidibacter</taxon>
    </lineage>
</organism>
<gene>
    <name evidence="2" type="ORF">AKL17_4179</name>
</gene>
<dbReference type="Pfam" id="PF01593">
    <property type="entry name" value="Amino_oxidase"/>
    <property type="match status" value="1"/>
</dbReference>
<dbReference type="Gene3D" id="3.50.50.60">
    <property type="entry name" value="FAD/NAD(P)-binding domain"/>
    <property type="match status" value="1"/>
</dbReference>
<dbReference type="STRING" id="1335048.AKL17_4179"/>
<proteinExistence type="predicted"/>
<dbReference type="PANTHER" id="PTHR42923:SF17">
    <property type="entry name" value="AMINE OXIDASE DOMAIN-CONTAINING PROTEIN"/>
    <property type="match status" value="1"/>
</dbReference>
<dbReference type="PATRIC" id="fig|1335048.3.peg.4347"/>
<dbReference type="SUPFAM" id="SSF51905">
    <property type="entry name" value="FAD/NAD(P)-binding domain"/>
    <property type="match status" value="1"/>
</dbReference>
<dbReference type="InterPro" id="IPR002937">
    <property type="entry name" value="Amino_oxidase"/>
</dbReference>
<dbReference type="GO" id="GO:0016491">
    <property type="term" value="F:oxidoreductase activity"/>
    <property type="evidence" value="ECO:0007669"/>
    <property type="project" value="InterPro"/>
</dbReference>
<evidence type="ECO:0000313" key="3">
    <source>
        <dbReference type="Proteomes" id="UP000076128"/>
    </source>
</evidence>
<sequence>MPFEHLPASARRIAVIGGGISGMAAAHRLAGDHRVTLIEAAPRLGGHARTVLAGKRGDQPVDTGFIVFNKVNYPHLCALFDELGVPVAKSDMSFGASIDGGRFEYGLKSLRAVFTQKRRAADPRFWRMLRDILRFNREALAAADDPAMTIGGLLDRLGTGPWFRDYYITPLSGAIWSTPTRGILEFPAQAMLQFFRNHALLSHTGQHQWFTVRGGSIEYVRRLEASLRGRGVEIRTGGAVAGVRRPGFGAEVRMEGGEWELFDEVVLAVHSDEALALLADGSGPERAALAAIRYQPNEMVLHSDASVMPKRRAAWASWVYAEEAGQAAERIDLTYWMNSLQPIPMDDPLFVTLNGRRKIDAALIHDTATFRHPVYDLAALAGQARVRELNGANHSWFCGAWMKNGFHEDGIASAVEVADGIAARSLRAVA</sequence>
<dbReference type="Proteomes" id="UP000076128">
    <property type="component" value="Chromosome"/>
</dbReference>
<evidence type="ECO:0000259" key="1">
    <source>
        <dbReference type="Pfam" id="PF01593"/>
    </source>
</evidence>
<dbReference type="InterPro" id="IPR050464">
    <property type="entry name" value="Zeta_carotene_desat/Oxidored"/>
</dbReference>
<evidence type="ECO:0000313" key="2">
    <source>
        <dbReference type="EMBL" id="AMY71394.1"/>
    </source>
</evidence>
<accession>A0A159Z9K1</accession>
<dbReference type="AlphaFoldDB" id="A0A159Z9K1"/>
<dbReference type="KEGG" id="daa:AKL17_4179"/>
<keyword evidence="3" id="KW-1185">Reference proteome</keyword>
<dbReference type="RefSeq" id="WP_066816882.1">
    <property type="nucleotide sequence ID" value="NZ_CP012661.1"/>
</dbReference>
<dbReference type="EMBL" id="CP012661">
    <property type="protein sequence ID" value="AMY71394.1"/>
    <property type="molecule type" value="Genomic_DNA"/>
</dbReference>
<reference evidence="2 3" key="1">
    <citation type="submission" date="2015-09" db="EMBL/GenBank/DDBJ databases">
        <title>Complete genome sequence of Defluviimonas alba cai42t isolated from an oilfield in Xinjiang.</title>
        <authorList>
            <person name="Geng S."/>
            <person name="Pan X."/>
            <person name="Wu X."/>
        </authorList>
    </citation>
    <scope>NUCLEOTIDE SEQUENCE [LARGE SCALE GENOMIC DNA]</scope>
    <source>
        <strain evidence="3">cai42</strain>
    </source>
</reference>
<feature type="domain" description="Amine oxidase" evidence="1">
    <location>
        <begin position="20"/>
        <end position="294"/>
    </location>
</feature>
<dbReference type="InterPro" id="IPR036188">
    <property type="entry name" value="FAD/NAD-bd_sf"/>
</dbReference>
<protein>
    <submittedName>
        <fullName evidence="2">Putative cyclopropane/cyclopropene fatty acid synthesis protein, flavin amine oxidase</fullName>
    </submittedName>
</protein>